<dbReference type="PANTHER" id="PTHR43547:SF2">
    <property type="entry name" value="HYBRID SIGNAL TRANSDUCTION HISTIDINE KINASE C"/>
    <property type="match status" value="1"/>
</dbReference>
<dbReference type="Gene3D" id="2.60.40.10">
    <property type="entry name" value="Immunoglobulins"/>
    <property type="match status" value="1"/>
</dbReference>
<keyword evidence="6" id="KW-1185">Reference proteome</keyword>
<organism evidence="5 6">
    <name type="scientific">Parapedobacter indicus</name>
    <dbReference type="NCBI Taxonomy" id="1477437"/>
    <lineage>
        <taxon>Bacteria</taxon>
        <taxon>Pseudomonadati</taxon>
        <taxon>Bacteroidota</taxon>
        <taxon>Sphingobacteriia</taxon>
        <taxon>Sphingobacteriales</taxon>
        <taxon>Sphingobacteriaceae</taxon>
        <taxon>Parapedobacter</taxon>
    </lineage>
</organism>
<dbReference type="InterPro" id="IPR005467">
    <property type="entry name" value="His_kinase_dom"/>
</dbReference>
<dbReference type="PROSITE" id="PS50109">
    <property type="entry name" value="HIS_KIN"/>
    <property type="match status" value="1"/>
</dbReference>
<reference evidence="5 6" key="1">
    <citation type="submission" date="2016-10" db="EMBL/GenBank/DDBJ databases">
        <authorList>
            <person name="de Groot N.N."/>
        </authorList>
    </citation>
    <scope>NUCLEOTIDE SEQUENCE [LARGE SCALE GENOMIC DNA]</scope>
    <source>
        <strain evidence="5 6">RK1</strain>
    </source>
</reference>
<dbReference type="InterPro" id="IPR015943">
    <property type="entry name" value="WD40/YVTN_repeat-like_dom_sf"/>
</dbReference>
<dbReference type="RefSeq" id="WP_090622522.1">
    <property type="nucleotide sequence ID" value="NZ_FOQO01000001.1"/>
</dbReference>
<name>A0A1I3CN82_9SPHI</name>
<keyword evidence="2" id="KW-1133">Transmembrane helix</keyword>
<accession>A0A1I3CN82</accession>
<evidence type="ECO:0000256" key="1">
    <source>
        <dbReference type="ARBA" id="ARBA00022553"/>
    </source>
</evidence>
<dbReference type="EMBL" id="FOQO01000001">
    <property type="protein sequence ID" value="SFH75681.1"/>
    <property type="molecule type" value="Genomic_DNA"/>
</dbReference>
<feature type="chain" id="PRO_5011767542" evidence="3">
    <location>
        <begin position="18"/>
        <end position="1011"/>
    </location>
</feature>
<keyword evidence="1" id="KW-0597">Phosphoprotein</keyword>
<dbReference type="Pfam" id="PF02518">
    <property type="entry name" value="HATPase_c"/>
    <property type="match status" value="1"/>
</dbReference>
<dbReference type="Proteomes" id="UP000198670">
    <property type="component" value="Unassembled WGS sequence"/>
</dbReference>
<dbReference type="STRING" id="1477437.SAMN05444682_101102"/>
<feature type="transmembrane region" description="Helical" evidence="2">
    <location>
        <begin position="736"/>
        <end position="755"/>
    </location>
</feature>
<sequence>MTSSIASIKNSIFPAFAAFFFSLNATLAADETFIIDHYTDEHGLPQNSIKGIGQDNLGFLWLISEKGPIRYDGNGQFRTFDNLSASLRTDRMMALYQGGPGGELWAQAENDTLVMLKDGQAVTSADTFWDVFEKPGPALAETLVTTTRLPAPYPEALPECLFIPDGTGSGFVVSKDSISFTPHHQKTAHRCYFPNKNPWGFVGFQGKLLYLNQLRSCVVFHRDNRITQEEIGGDLLSLPANTHFTIYWNTASNQLFVYAEKKLYRLTEDGNGGFSSTLLVSGLDFKKNAITTAHYMPSQGKLFLGSATKGLFVVQKRHFNTLHSGVDYPNNTFYNQTLLPNGLLLTNEGRAFDRKGQPHLLPFLQEKKHQYHQVIGPDGNLWIFQWDTILLVSPQLNQLIGIRQNPALAKFSDWDENSNFWIGGDAGILQKYQADRDSFLTMGSFPAITYIEDRGLQELYVGTENGLFVFNTLHCTKKEIPEFAGKTIRSIYKESASRHWITTYQQGFFLCENGEVTAFPLDKNGYLATSHCMLEDARGFLWISTNKGLFKVNKQQLLAYKKDQTKVPFYFYYDKRWGFNTNEFNGGCKPCAIKLPDGNFSFPSLDGLVQFTPDAINDHFPSGDIILDGVILDKKNLPTQDTICIPQDFSRLDIKIATPFYGSPHNMEIEYIVTSEDKPKGNWLPLNGADNTLSINELSSGSHDILVRMRKGMDARDFNYATFHLYIQPLFHETTWFTLLLCTILGLAIWLIIALRTRFILNQNRLLVHKVNERTHILKSQYEWQQRLSTSITHDIKAPLNYVVKALGNIQDIAKAEGFLPREMEQIYLSIKNIYHYSNNLTKLAKLMLTSDVLEFTDVPLYQVAQRQIDIFKSAAESRGNTVHNHVPIGTIVHSNADVLAVIIHNLLDNATKFTQNGEIEIDVAYRADMTILFSISDTGVGLYPEQIHYYNEMNKEKLPARTDEKSIGFGLLLVKDMARFINAEMSLHSVLGGGTTVSFILHMVHAKSVD</sequence>
<dbReference type="InterPro" id="IPR003594">
    <property type="entry name" value="HATPase_dom"/>
</dbReference>
<dbReference type="InterPro" id="IPR036890">
    <property type="entry name" value="HATPase_C_sf"/>
</dbReference>
<dbReference type="PANTHER" id="PTHR43547">
    <property type="entry name" value="TWO-COMPONENT HISTIDINE KINASE"/>
    <property type="match status" value="1"/>
</dbReference>
<dbReference type="SMART" id="SM00387">
    <property type="entry name" value="HATPase_c"/>
    <property type="match status" value="1"/>
</dbReference>
<gene>
    <name evidence="5" type="ORF">SAMN05444682_101102</name>
</gene>
<evidence type="ECO:0000313" key="5">
    <source>
        <dbReference type="EMBL" id="SFH75681.1"/>
    </source>
</evidence>
<dbReference type="AlphaFoldDB" id="A0A1I3CN82"/>
<evidence type="ECO:0000256" key="2">
    <source>
        <dbReference type="SAM" id="Phobius"/>
    </source>
</evidence>
<dbReference type="SUPFAM" id="SSF55874">
    <property type="entry name" value="ATPase domain of HSP90 chaperone/DNA topoisomerase II/histidine kinase"/>
    <property type="match status" value="1"/>
</dbReference>
<keyword evidence="2" id="KW-0472">Membrane</keyword>
<dbReference type="InterPro" id="IPR013783">
    <property type="entry name" value="Ig-like_fold"/>
</dbReference>
<dbReference type="GO" id="GO:0000155">
    <property type="term" value="F:phosphorelay sensor kinase activity"/>
    <property type="evidence" value="ECO:0007669"/>
    <property type="project" value="InterPro"/>
</dbReference>
<keyword evidence="5" id="KW-0418">Kinase</keyword>
<keyword evidence="2" id="KW-0812">Transmembrane</keyword>
<protein>
    <submittedName>
        <fullName evidence="5">Signal transduction histidine kinase</fullName>
    </submittedName>
</protein>
<dbReference type="OrthoDB" id="8676692at2"/>
<evidence type="ECO:0000259" key="4">
    <source>
        <dbReference type="PROSITE" id="PS50109"/>
    </source>
</evidence>
<keyword evidence="5" id="KW-0808">Transferase</keyword>
<dbReference type="SUPFAM" id="SSF47384">
    <property type="entry name" value="Homodimeric domain of signal transducing histidine kinase"/>
    <property type="match status" value="1"/>
</dbReference>
<evidence type="ECO:0000313" key="6">
    <source>
        <dbReference type="Proteomes" id="UP000198670"/>
    </source>
</evidence>
<feature type="signal peptide" evidence="3">
    <location>
        <begin position="1"/>
        <end position="17"/>
    </location>
</feature>
<dbReference type="Gene3D" id="3.30.565.10">
    <property type="entry name" value="Histidine kinase-like ATPase, C-terminal domain"/>
    <property type="match status" value="1"/>
</dbReference>
<keyword evidence="3" id="KW-0732">Signal</keyword>
<dbReference type="Gene3D" id="2.130.10.10">
    <property type="entry name" value="YVTN repeat-like/Quinoprotein amine dehydrogenase"/>
    <property type="match status" value="2"/>
</dbReference>
<evidence type="ECO:0000256" key="3">
    <source>
        <dbReference type="SAM" id="SignalP"/>
    </source>
</evidence>
<dbReference type="InterPro" id="IPR036097">
    <property type="entry name" value="HisK_dim/P_sf"/>
</dbReference>
<feature type="domain" description="Histidine kinase" evidence="4">
    <location>
        <begin position="791"/>
        <end position="1006"/>
    </location>
</feature>
<proteinExistence type="predicted"/>